<keyword evidence="10" id="KW-1185">Reference proteome</keyword>
<dbReference type="PANTHER" id="PTHR24071">
    <property type="entry name" value="RAN GTPASE"/>
    <property type="match status" value="1"/>
</dbReference>
<accession>A0AAD4U8A2</accession>
<evidence type="ECO:0000256" key="1">
    <source>
        <dbReference type="ARBA" id="ARBA00022448"/>
    </source>
</evidence>
<evidence type="ECO:0000256" key="6">
    <source>
        <dbReference type="ARBA" id="ARBA00041239"/>
    </source>
</evidence>
<dbReference type="GO" id="GO:0005737">
    <property type="term" value="C:cytoplasm"/>
    <property type="evidence" value="ECO:0007669"/>
    <property type="project" value="TreeGrafter"/>
</dbReference>
<keyword evidence="4" id="KW-0342">GTP-binding</keyword>
<dbReference type="GO" id="GO:0003924">
    <property type="term" value="F:GTPase activity"/>
    <property type="evidence" value="ECO:0007669"/>
    <property type="project" value="InterPro"/>
</dbReference>
<evidence type="ECO:0000256" key="8">
    <source>
        <dbReference type="ARBA" id="ARBA00049117"/>
    </source>
</evidence>
<dbReference type="PANTHER" id="PTHR24071:SF0">
    <property type="entry name" value="GTP-BINDING NUCLEAR PROTEIN RAN"/>
    <property type="match status" value="1"/>
</dbReference>
<evidence type="ECO:0000313" key="10">
    <source>
        <dbReference type="Proteomes" id="UP001214576"/>
    </source>
</evidence>
<dbReference type="SMART" id="SM00176">
    <property type="entry name" value="RAN"/>
    <property type="match status" value="1"/>
</dbReference>
<dbReference type="EMBL" id="JAKZEL010000009">
    <property type="protein sequence ID" value="KAI4540052.1"/>
    <property type="molecule type" value="Genomic_DNA"/>
</dbReference>
<evidence type="ECO:0000256" key="3">
    <source>
        <dbReference type="ARBA" id="ARBA00022927"/>
    </source>
</evidence>
<dbReference type="SUPFAM" id="SSF52540">
    <property type="entry name" value="P-loop containing nucleoside triphosphate hydrolases"/>
    <property type="match status" value="1"/>
</dbReference>
<keyword evidence="3" id="KW-0653">Protein transport</keyword>
<evidence type="ECO:0000256" key="5">
    <source>
        <dbReference type="ARBA" id="ARBA00040533"/>
    </source>
</evidence>
<gene>
    <name evidence="9" type="ORF">MG293_009093</name>
</gene>
<proteinExistence type="predicted"/>
<reference evidence="9" key="1">
    <citation type="submission" date="2022-03" db="EMBL/GenBank/DDBJ databases">
        <title>Genomic analyses of argali, domestic sheep and their hybrids provide insights into chromosomal evolution, heterosis and genetic basis of agronomic traits.</title>
        <authorList>
            <person name="Li M."/>
        </authorList>
    </citation>
    <scope>NUCLEOTIDE SEQUENCE</scope>
    <source>
        <strain evidence="9">CAU-MHL-2022a</strain>
        <tissue evidence="9">Skin</tissue>
    </source>
</reference>
<evidence type="ECO:0000256" key="7">
    <source>
        <dbReference type="ARBA" id="ARBA00042268"/>
    </source>
</evidence>
<comment type="catalytic activity">
    <reaction evidence="8">
        <text>GTP + H2O = GDP + phosphate + H(+)</text>
        <dbReference type="Rhea" id="RHEA:19669"/>
        <dbReference type="ChEBI" id="CHEBI:15377"/>
        <dbReference type="ChEBI" id="CHEBI:15378"/>
        <dbReference type="ChEBI" id="CHEBI:37565"/>
        <dbReference type="ChEBI" id="CHEBI:43474"/>
        <dbReference type="ChEBI" id="CHEBI:58189"/>
    </reaction>
    <physiologicalReaction direction="left-to-right" evidence="8">
        <dbReference type="Rhea" id="RHEA:19670"/>
    </physiologicalReaction>
</comment>
<keyword evidence="2" id="KW-0547">Nucleotide-binding</keyword>
<dbReference type="InterPro" id="IPR001806">
    <property type="entry name" value="Small_GTPase"/>
</dbReference>
<dbReference type="GO" id="GO:0000054">
    <property type="term" value="P:ribosomal subunit export from nucleus"/>
    <property type="evidence" value="ECO:0007669"/>
    <property type="project" value="TreeGrafter"/>
</dbReference>
<dbReference type="GO" id="GO:0006606">
    <property type="term" value="P:protein import into nucleus"/>
    <property type="evidence" value="ECO:0007669"/>
    <property type="project" value="TreeGrafter"/>
</dbReference>
<dbReference type="GO" id="GO:0005525">
    <property type="term" value="F:GTP binding"/>
    <property type="evidence" value="ECO:0007669"/>
    <property type="project" value="UniProtKB-KW"/>
</dbReference>
<dbReference type="GO" id="GO:0005634">
    <property type="term" value="C:nucleus"/>
    <property type="evidence" value="ECO:0007669"/>
    <property type="project" value="TreeGrafter"/>
</dbReference>
<evidence type="ECO:0000256" key="2">
    <source>
        <dbReference type="ARBA" id="ARBA00022741"/>
    </source>
</evidence>
<evidence type="ECO:0000313" key="9">
    <source>
        <dbReference type="EMBL" id="KAI4540052.1"/>
    </source>
</evidence>
<dbReference type="InterPro" id="IPR002041">
    <property type="entry name" value="Ran_GTPase"/>
</dbReference>
<organism evidence="9 10">
    <name type="scientific">Ovis ammon polii</name>
    <dbReference type="NCBI Taxonomy" id="230172"/>
    <lineage>
        <taxon>Eukaryota</taxon>
        <taxon>Metazoa</taxon>
        <taxon>Chordata</taxon>
        <taxon>Craniata</taxon>
        <taxon>Vertebrata</taxon>
        <taxon>Euteleostomi</taxon>
        <taxon>Mammalia</taxon>
        <taxon>Eutheria</taxon>
        <taxon>Laurasiatheria</taxon>
        <taxon>Artiodactyla</taxon>
        <taxon>Ruminantia</taxon>
        <taxon>Pecora</taxon>
        <taxon>Bovidae</taxon>
        <taxon>Caprinae</taxon>
        <taxon>Ovis</taxon>
    </lineage>
</organism>
<comment type="caution">
    <text evidence="9">The sequence shown here is derived from an EMBL/GenBank/DDBJ whole genome shotgun (WGS) entry which is preliminary data.</text>
</comment>
<dbReference type="Proteomes" id="UP001214576">
    <property type="component" value="Unassembled WGS sequence"/>
</dbReference>
<sequence length="202" mass="22794">MVLCGNKVDIKDRKAEAKSSVFHRKKTVQYYDISAKSNCSSEEPFLWLARKLIGDPNVDFVAMPALAPPRCGQGPSLGSAGQARFRGCTDEDDGLWEVHSHERYCNKSQPAHGWLEHGSSQAMENIQGLRHQGDQTTKVYTITDTETTKEPFFLPIGPSRFMLTEHSVHQAPCPLQQSVKLTIFDLVVKDKRLITKRRNRLL</sequence>
<dbReference type="PRINTS" id="PR00627">
    <property type="entry name" value="GTPRANTC4"/>
</dbReference>
<evidence type="ECO:0000256" key="4">
    <source>
        <dbReference type="ARBA" id="ARBA00023134"/>
    </source>
</evidence>
<dbReference type="InterPro" id="IPR027417">
    <property type="entry name" value="P-loop_NTPase"/>
</dbReference>
<dbReference type="AlphaFoldDB" id="A0AAD4U8A2"/>
<name>A0AAD4U8A2_OVIAM</name>
<protein>
    <recommendedName>
        <fullName evidence="5">GTP-binding nuclear protein Ran</fullName>
    </recommendedName>
    <alternativeName>
        <fullName evidence="7">GTPase Ran</fullName>
    </alternativeName>
    <alternativeName>
        <fullName evidence="6">Ras-related nuclear protein</fullName>
    </alternativeName>
</protein>
<keyword evidence="1" id="KW-0813">Transport</keyword>
<dbReference type="Gene3D" id="3.40.50.300">
    <property type="entry name" value="P-loop containing nucleotide triphosphate hydrolases"/>
    <property type="match status" value="1"/>
</dbReference>
<dbReference type="Pfam" id="PF00071">
    <property type="entry name" value="Ras"/>
    <property type="match status" value="1"/>
</dbReference>